<name>A0A9P4MRI3_9PLEO</name>
<feature type="region of interest" description="Disordered" evidence="1">
    <location>
        <begin position="86"/>
        <end position="106"/>
    </location>
</feature>
<organism evidence="2 3">
    <name type="scientific">Delitschia confertaspora ATCC 74209</name>
    <dbReference type="NCBI Taxonomy" id="1513339"/>
    <lineage>
        <taxon>Eukaryota</taxon>
        <taxon>Fungi</taxon>
        <taxon>Dikarya</taxon>
        <taxon>Ascomycota</taxon>
        <taxon>Pezizomycotina</taxon>
        <taxon>Dothideomycetes</taxon>
        <taxon>Pleosporomycetidae</taxon>
        <taxon>Pleosporales</taxon>
        <taxon>Delitschiaceae</taxon>
        <taxon>Delitschia</taxon>
    </lineage>
</organism>
<accession>A0A9P4MRI3</accession>
<reference evidence="2" key="1">
    <citation type="journal article" date="2020" name="Stud. Mycol.">
        <title>101 Dothideomycetes genomes: a test case for predicting lifestyles and emergence of pathogens.</title>
        <authorList>
            <person name="Haridas S."/>
            <person name="Albert R."/>
            <person name="Binder M."/>
            <person name="Bloem J."/>
            <person name="Labutti K."/>
            <person name="Salamov A."/>
            <person name="Andreopoulos B."/>
            <person name="Baker S."/>
            <person name="Barry K."/>
            <person name="Bills G."/>
            <person name="Bluhm B."/>
            <person name="Cannon C."/>
            <person name="Castanera R."/>
            <person name="Culley D."/>
            <person name="Daum C."/>
            <person name="Ezra D."/>
            <person name="Gonzalez J."/>
            <person name="Henrissat B."/>
            <person name="Kuo A."/>
            <person name="Liang C."/>
            <person name="Lipzen A."/>
            <person name="Lutzoni F."/>
            <person name="Magnuson J."/>
            <person name="Mondo S."/>
            <person name="Nolan M."/>
            <person name="Ohm R."/>
            <person name="Pangilinan J."/>
            <person name="Park H.-J."/>
            <person name="Ramirez L."/>
            <person name="Alfaro M."/>
            <person name="Sun H."/>
            <person name="Tritt A."/>
            <person name="Yoshinaga Y."/>
            <person name="Zwiers L.-H."/>
            <person name="Turgeon B."/>
            <person name="Goodwin S."/>
            <person name="Spatafora J."/>
            <person name="Crous P."/>
            <person name="Grigoriev I."/>
        </authorList>
    </citation>
    <scope>NUCLEOTIDE SEQUENCE</scope>
    <source>
        <strain evidence="2">ATCC 74209</strain>
    </source>
</reference>
<gene>
    <name evidence="2" type="ORF">GQ43DRAFT_97194</name>
</gene>
<dbReference type="EMBL" id="ML994046">
    <property type="protein sequence ID" value="KAF2199972.1"/>
    <property type="molecule type" value="Genomic_DNA"/>
</dbReference>
<evidence type="ECO:0000313" key="3">
    <source>
        <dbReference type="Proteomes" id="UP000799536"/>
    </source>
</evidence>
<proteinExistence type="predicted"/>
<protein>
    <submittedName>
        <fullName evidence="2">Uncharacterized protein</fullName>
    </submittedName>
</protein>
<sequence>MYGKLLFTLSIPYPRDSILTHPLVLLQDLHFQLYPYISSQAYAHSSLFVNNRSLSYPNTLFCPLMCTLVFISSEYPYLSTHAPLPLSPSESETHSPPPPLLPQSHHQRYNDQYVPLPYSNPPPHIRARPTSRASPALLCTMAKNQIRRRIH</sequence>
<evidence type="ECO:0000313" key="2">
    <source>
        <dbReference type="EMBL" id="KAF2199972.1"/>
    </source>
</evidence>
<dbReference type="Proteomes" id="UP000799536">
    <property type="component" value="Unassembled WGS sequence"/>
</dbReference>
<comment type="caution">
    <text evidence="2">The sequence shown here is derived from an EMBL/GenBank/DDBJ whole genome shotgun (WGS) entry which is preliminary data.</text>
</comment>
<keyword evidence="3" id="KW-1185">Reference proteome</keyword>
<evidence type="ECO:0000256" key="1">
    <source>
        <dbReference type="SAM" id="MobiDB-lite"/>
    </source>
</evidence>
<dbReference type="AlphaFoldDB" id="A0A9P4MRI3"/>